<keyword evidence="2" id="KW-1185">Reference proteome</keyword>
<evidence type="ECO:0000313" key="1">
    <source>
        <dbReference type="EMBL" id="MDN3574572.1"/>
    </source>
</evidence>
<gene>
    <name evidence="1" type="ORF">QWZ18_28740</name>
</gene>
<sequence length="122" mass="13525">MPFLSWLISKILQFFMGSAHNRRADLIAREKEAGAFESRSSGKTRNFADDYNAAAMMLRERMDRKYPNGHYARLRSNENSPYDHGEDRAHAVDTMSTAIAMALRDGASVRQAAEAGAASVGI</sequence>
<reference evidence="2" key="1">
    <citation type="journal article" date="2019" name="Int. J. Syst. Evol. Microbiol.">
        <title>The Global Catalogue of Microorganisms (GCM) 10K type strain sequencing project: providing services to taxonomists for standard genome sequencing and annotation.</title>
        <authorList>
            <consortium name="The Broad Institute Genomics Platform"/>
            <consortium name="The Broad Institute Genome Sequencing Center for Infectious Disease"/>
            <person name="Wu L."/>
            <person name="Ma J."/>
        </authorList>
    </citation>
    <scope>NUCLEOTIDE SEQUENCE [LARGE SCALE GENOMIC DNA]</scope>
    <source>
        <strain evidence="2">CECT 7806</strain>
    </source>
</reference>
<proteinExistence type="predicted"/>
<dbReference type="Proteomes" id="UP001244297">
    <property type="component" value="Unassembled WGS sequence"/>
</dbReference>
<evidence type="ECO:0000313" key="2">
    <source>
        <dbReference type="Proteomes" id="UP001244297"/>
    </source>
</evidence>
<organism evidence="1 2">
    <name type="scientific">Methylobacterium longum</name>
    <dbReference type="NCBI Taxonomy" id="767694"/>
    <lineage>
        <taxon>Bacteria</taxon>
        <taxon>Pseudomonadati</taxon>
        <taxon>Pseudomonadota</taxon>
        <taxon>Alphaproteobacteria</taxon>
        <taxon>Hyphomicrobiales</taxon>
        <taxon>Methylobacteriaceae</taxon>
        <taxon>Methylobacterium</taxon>
    </lineage>
</organism>
<name>A0ABT8AY96_9HYPH</name>
<protein>
    <submittedName>
        <fullName evidence="1">Uncharacterized protein</fullName>
    </submittedName>
</protein>
<dbReference type="EMBL" id="JAUFPT010000105">
    <property type="protein sequence ID" value="MDN3574572.1"/>
    <property type="molecule type" value="Genomic_DNA"/>
</dbReference>
<comment type="caution">
    <text evidence="1">The sequence shown here is derived from an EMBL/GenBank/DDBJ whole genome shotgun (WGS) entry which is preliminary data.</text>
</comment>
<accession>A0ABT8AY96</accession>
<dbReference type="RefSeq" id="WP_238293528.1">
    <property type="nucleotide sequence ID" value="NZ_BPQS01000071.1"/>
</dbReference>